<dbReference type="Proteomes" id="UP000247454">
    <property type="component" value="Unassembled WGS sequence"/>
</dbReference>
<dbReference type="PRINTS" id="PR00039">
    <property type="entry name" value="HTHLYSR"/>
</dbReference>
<evidence type="ECO:0000256" key="5">
    <source>
        <dbReference type="SAM" id="MobiDB-lite"/>
    </source>
</evidence>
<evidence type="ECO:0000256" key="3">
    <source>
        <dbReference type="ARBA" id="ARBA00023125"/>
    </source>
</evidence>
<dbReference type="CDD" id="cd08414">
    <property type="entry name" value="PBP2_LTTR_aromatics_like"/>
    <property type="match status" value="1"/>
</dbReference>
<dbReference type="Pfam" id="PF03466">
    <property type="entry name" value="LysR_substrate"/>
    <property type="match status" value="1"/>
</dbReference>
<dbReference type="RefSeq" id="WP_181418466.1">
    <property type="nucleotide sequence ID" value="NZ_QJTF01000038.1"/>
</dbReference>
<dbReference type="InterPro" id="IPR036390">
    <property type="entry name" value="WH_DNA-bd_sf"/>
</dbReference>
<keyword evidence="2" id="KW-0805">Transcription regulation</keyword>
<keyword evidence="4" id="KW-0804">Transcription</keyword>
<evidence type="ECO:0000256" key="4">
    <source>
        <dbReference type="ARBA" id="ARBA00023163"/>
    </source>
</evidence>
<dbReference type="Pfam" id="PF00126">
    <property type="entry name" value="HTH_1"/>
    <property type="match status" value="1"/>
</dbReference>
<dbReference type="SUPFAM" id="SSF53850">
    <property type="entry name" value="Periplasmic binding protein-like II"/>
    <property type="match status" value="1"/>
</dbReference>
<dbReference type="SUPFAM" id="SSF46785">
    <property type="entry name" value="Winged helix' DNA-binding domain"/>
    <property type="match status" value="1"/>
</dbReference>
<dbReference type="FunFam" id="1.10.10.10:FF:000001">
    <property type="entry name" value="LysR family transcriptional regulator"/>
    <property type="match status" value="1"/>
</dbReference>
<gene>
    <name evidence="7" type="ORF">C7477_1382</name>
</gene>
<evidence type="ECO:0000259" key="6">
    <source>
        <dbReference type="PROSITE" id="PS50931"/>
    </source>
</evidence>
<comment type="caution">
    <text evidence="7">The sequence shown here is derived from an EMBL/GenBank/DDBJ whole genome shotgun (WGS) entry which is preliminary data.</text>
</comment>
<dbReference type="PROSITE" id="PS50931">
    <property type="entry name" value="HTH_LYSR"/>
    <property type="match status" value="1"/>
</dbReference>
<organism evidence="7 8">
    <name type="scientific">Phyllobacterium leguminum</name>
    <dbReference type="NCBI Taxonomy" id="314237"/>
    <lineage>
        <taxon>Bacteria</taxon>
        <taxon>Pseudomonadati</taxon>
        <taxon>Pseudomonadota</taxon>
        <taxon>Alphaproteobacteria</taxon>
        <taxon>Hyphomicrobiales</taxon>
        <taxon>Phyllobacteriaceae</taxon>
        <taxon>Phyllobacterium</taxon>
    </lineage>
</organism>
<keyword evidence="8" id="KW-1185">Reference proteome</keyword>
<reference evidence="7 8" key="1">
    <citation type="submission" date="2018-06" db="EMBL/GenBank/DDBJ databases">
        <title>Genomic Encyclopedia of Type Strains, Phase III (KMG-III): the genomes of soil and plant-associated and newly described type strains.</title>
        <authorList>
            <person name="Whitman W."/>
        </authorList>
    </citation>
    <scope>NUCLEOTIDE SEQUENCE [LARGE SCALE GENOMIC DNA]</scope>
    <source>
        <strain evidence="7 8">ORS 1419</strain>
    </source>
</reference>
<comment type="similarity">
    <text evidence="1">Belongs to the LysR transcriptional regulatory family.</text>
</comment>
<keyword evidence="3 7" id="KW-0238">DNA-binding</keyword>
<dbReference type="AlphaFoldDB" id="A0A318ST80"/>
<dbReference type="GO" id="GO:0003700">
    <property type="term" value="F:DNA-binding transcription factor activity"/>
    <property type="evidence" value="ECO:0007669"/>
    <property type="project" value="InterPro"/>
</dbReference>
<protein>
    <submittedName>
        <fullName evidence="7">DNA-binding transcriptional LysR family regulator</fullName>
    </submittedName>
</protein>
<evidence type="ECO:0000256" key="2">
    <source>
        <dbReference type="ARBA" id="ARBA00023015"/>
    </source>
</evidence>
<evidence type="ECO:0000313" key="7">
    <source>
        <dbReference type="EMBL" id="PYE85171.1"/>
    </source>
</evidence>
<dbReference type="PANTHER" id="PTHR30346">
    <property type="entry name" value="TRANSCRIPTIONAL DUAL REGULATOR HCAR-RELATED"/>
    <property type="match status" value="1"/>
</dbReference>
<proteinExistence type="inferred from homology"/>
<dbReference type="Gene3D" id="1.10.10.10">
    <property type="entry name" value="Winged helix-like DNA-binding domain superfamily/Winged helix DNA-binding domain"/>
    <property type="match status" value="1"/>
</dbReference>
<accession>A0A318ST80</accession>
<dbReference type="InterPro" id="IPR036388">
    <property type="entry name" value="WH-like_DNA-bd_sf"/>
</dbReference>
<evidence type="ECO:0000313" key="8">
    <source>
        <dbReference type="Proteomes" id="UP000247454"/>
    </source>
</evidence>
<feature type="region of interest" description="Disordered" evidence="5">
    <location>
        <begin position="285"/>
        <end position="308"/>
    </location>
</feature>
<dbReference type="Gene3D" id="3.40.190.10">
    <property type="entry name" value="Periplasmic binding protein-like II"/>
    <property type="match status" value="2"/>
</dbReference>
<dbReference type="InterPro" id="IPR005119">
    <property type="entry name" value="LysR_subst-bd"/>
</dbReference>
<dbReference type="GO" id="GO:0032993">
    <property type="term" value="C:protein-DNA complex"/>
    <property type="evidence" value="ECO:0007669"/>
    <property type="project" value="TreeGrafter"/>
</dbReference>
<dbReference type="InterPro" id="IPR000847">
    <property type="entry name" value="LysR_HTH_N"/>
</dbReference>
<dbReference type="PANTHER" id="PTHR30346:SF0">
    <property type="entry name" value="HCA OPERON TRANSCRIPTIONAL ACTIVATOR HCAR"/>
    <property type="match status" value="1"/>
</dbReference>
<sequence length="308" mass="33489">MRYLISAAEHGSFRKAAASLHVEQSAISRHIRDLEIRLGTPLFIRSHSGVSLTDQGKVFVENIRRGLDQIRSAAELVTAASGNTIRIGLRSSLGTGCLAEILQRFGETRGGVQQEILEGNVEDHIAALLANQLDIAFLAGSVDAPHCHAIDLWKERLFVACPKAHPLARCSAISPESLSTERLMLSERELGSEIFAFLKGVGAGVAISRATLCMTGRETLMSLVGLKHGFTLVTEANTSAIFPNIVYRPLAVSDPYLSFKAVWVRSNSNPAVRHFLNIAKSVTHDDRHGHPRLRSNGETRLRTQGASA</sequence>
<dbReference type="EMBL" id="QJTF01000038">
    <property type="protein sequence ID" value="PYE85171.1"/>
    <property type="molecule type" value="Genomic_DNA"/>
</dbReference>
<evidence type="ECO:0000256" key="1">
    <source>
        <dbReference type="ARBA" id="ARBA00009437"/>
    </source>
</evidence>
<dbReference type="GO" id="GO:0003677">
    <property type="term" value="F:DNA binding"/>
    <property type="evidence" value="ECO:0007669"/>
    <property type="project" value="UniProtKB-KW"/>
</dbReference>
<feature type="domain" description="HTH lysR-type" evidence="6">
    <location>
        <begin position="1"/>
        <end position="53"/>
    </location>
</feature>
<name>A0A318ST80_9HYPH</name>